<reference evidence="1 2" key="1">
    <citation type="submission" date="2024-09" db="EMBL/GenBank/DDBJ databases">
        <authorList>
            <person name="Sun Q."/>
            <person name="Mori K."/>
        </authorList>
    </citation>
    <scope>NUCLEOTIDE SEQUENCE [LARGE SCALE GENOMIC DNA]</scope>
    <source>
        <strain evidence="1 2">TBRC 1432</strain>
    </source>
</reference>
<evidence type="ECO:0000313" key="1">
    <source>
        <dbReference type="EMBL" id="MFC0547058.1"/>
    </source>
</evidence>
<dbReference type="RefSeq" id="WP_273937290.1">
    <property type="nucleotide sequence ID" value="NZ_CP097263.1"/>
</dbReference>
<accession>A0ABV6N389</accession>
<comment type="caution">
    <text evidence="1">The sequence shown here is derived from an EMBL/GenBank/DDBJ whole genome shotgun (WGS) entry which is preliminary data.</text>
</comment>
<name>A0ABV6N389_9PSEU</name>
<organism evidence="1 2">
    <name type="scientific">Kutzneria chonburiensis</name>
    <dbReference type="NCBI Taxonomy" id="1483604"/>
    <lineage>
        <taxon>Bacteria</taxon>
        <taxon>Bacillati</taxon>
        <taxon>Actinomycetota</taxon>
        <taxon>Actinomycetes</taxon>
        <taxon>Pseudonocardiales</taxon>
        <taxon>Pseudonocardiaceae</taxon>
        <taxon>Kutzneria</taxon>
    </lineage>
</organism>
<protein>
    <submittedName>
        <fullName evidence="1">Uncharacterized protein</fullName>
    </submittedName>
</protein>
<dbReference type="EMBL" id="JBHLUD010000013">
    <property type="protein sequence ID" value="MFC0547058.1"/>
    <property type="molecule type" value="Genomic_DNA"/>
</dbReference>
<gene>
    <name evidence="1" type="ORF">ACFFH7_36495</name>
</gene>
<evidence type="ECO:0000313" key="2">
    <source>
        <dbReference type="Proteomes" id="UP001589810"/>
    </source>
</evidence>
<proteinExistence type="predicted"/>
<sequence>MEQPEDHAKVIQAFRDVQKMWHHELIGKSTVVEENGDTVTYQRLWFCDIFAAASFVSVFNLRDHATIEQPSESFNAAVNILVRIDDVAAKRVLFPFGENWEN</sequence>
<keyword evidence="2" id="KW-1185">Reference proteome</keyword>
<dbReference type="Proteomes" id="UP001589810">
    <property type="component" value="Unassembled WGS sequence"/>
</dbReference>